<feature type="transmembrane region" description="Helical" evidence="12">
    <location>
        <begin position="149"/>
        <end position="168"/>
    </location>
</feature>
<keyword evidence="5" id="KW-0479">Metal-binding</keyword>
<dbReference type="FunFam" id="3.30.40.10:FF:000259">
    <property type="entry name" value="E3 ubiquitin protein ligase RIN2"/>
    <property type="match status" value="1"/>
</dbReference>
<dbReference type="GO" id="GO:0005783">
    <property type="term" value="C:endoplasmic reticulum"/>
    <property type="evidence" value="ECO:0007669"/>
    <property type="project" value="TreeGrafter"/>
</dbReference>
<dbReference type="Gene3D" id="1.10.8.10">
    <property type="entry name" value="DNA helicase RuvA subunit, C-terminal domain"/>
    <property type="match status" value="1"/>
</dbReference>
<proteinExistence type="evidence at transcript level"/>
<accession>T2M3G9</accession>
<dbReference type="CDD" id="cd16455">
    <property type="entry name" value="RING-H2_AMFR"/>
    <property type="match status" value="1"/>
</dbReference>
<evidence type="ECO:0000313" key="15">
    <source>
        <dbReference type="EMBL" id="CDG66639.1"/>
    </source>
</evidence>
<evidence type="ECO:0000256" key="5">
    <source>
        <dbReference type="ARBA" id="ARBA00022723"/>
    </source>
</evidence>
<evidence type="ECO:0000256" key="11">
    <source>
        <dbReference type="SAM" id="MobiDB-lite"/>
    </source>
</evidence>
<dbReference type="Pfam" id="PF13639">
    <property type="entry name" value="zf-RING_2"/>
    <property type="match status" value="1"/>
</dbReference>
<gene>
    <name evidence="15" type="primary">AMFR</name>
</gene>
<dbReference type="GO" id="GO:0016020">
    <property type="term" value="C:membrane"/>
    <property type="evidence" value="ECO:0007669"/>
    <property type="project" value="UniProtKB-SubCell"/>
</dbReference>
<evidence type="ECO:0000256" key="2">
    <source>
        <dbReference type="ARBA" id="ARBA00004906"/>
    </source>
</evidence>
<evidence type="ECO:0000256" key="7">
    <source>
        <dbReference type="ARBA" id="ARBA00022833"/>
    </source>
</evidence>
<dbReference type="InterPro" id="IPR001841">
    <property type="entry name" value="Znf_RING"/>
</dbReference>
<feature type="compositionally biased region" description="Low complexity" evidence="11">
    <location>
        <begin position="504"/>
        <end position="515"/>
    </location>
</feature>
<keyword evidence="8 12" id="KW-1133">Transmembrane helix</keyword>
<feature type="region of interest" description="Disordered" evidence="11">
    <location>
        <begin position="432"/>
        <end position="451"/>
    </location>
</feature>
<dbReference type="Pfam" id="PF25563">
    <property type="entry name" value="TPR_SYVN1_N"/>
    <property type="match status" value="1"/>
</dbReference>
<dbReference type="GO" id="GO:0008270">
    <property type="term" value="F:zinc ion binding"/>
    <property type="evidence" value="ECO:0007669"/>
    <property type="project" value="UniProtKB-KW"/>
</dbReference>
<dbReference type="PROSITE" id="PS51140">
    <property type="entry name" value="CUE"/>
    <property type="match status" value="1"/>
</dbReference>
<organism evidence="15">
    <name type="scientific">Hydra vulgaris</name>
    <name type="common">Hydra</name>
    <name type="synonym">Hydra attenuata</name>
    <dbReference type="NCBI Taxonomy" id="6087"/>
    <lineage>
        <taxon>Eukaryota</taxon>
        <taxon>Metazoa</taxon>
        <taxon>Cnidaria</taxon>
        <taxon>Hydrozoa</taxon>
        <taxon>Hydroidolina</taxon>
        <taxon>Anthoathecata</taxon>
        <taxon>Aplanulata</taxon>
        <taxon>Hydridae</taxon>
        <taxon>Hydra</taxon>
    </lineage>
</organism>
<keyword evidence="4 12" id="KW-0812">Transmembrane</keyword>
<dbReference type="GO" id="GO:0030968">
    <property type="term" value="P:endoplasmic reticulum unfolded protein response"/>
    <property type="evidence" value="ECO:0007669"/>
    <property type="project" value="TreeGrafter"/>
</dbReference>
<feature type="non-terminal residue" evidence="15">
    <location>
        <position position="1"/>
    </location>
</feature>
<dbReference type="SMART" id="SM00546">
    <property type="entry name" value="CUE"/>
    <property type="match status" value="1"/>
</dbReference>
<evidence type="ECO:0000256" key="3">
    <source>
        <dbReference type="ARBA" id="ARBA00022679"/>
    </source>
</evidence>
<keyword evidence="9 12" id="KW-0472">Membrane</keyword>
<dbReference type="InterPro" id="IPR003892">
    <property type="entry name" value="CUE"/>
</dbReference>
<feature type="region of interest" description="Disordered" evidence="11">
    <location>
        <begin position="483"/>
        <end position="520"/>
    </location>
</feature>
<reference evidence="15" key="1">
    <citation type="journal article" date="2013" name="Genome Biol. Evol.">
        <title>Punctuated emergences of genetic and phenotypic innovations in eumetazoan, bilaterian, euteleostome, and hominidae ancestors.</title>
        <authorList>
            <person name="Wenger Y."/>
            <person name="Galliot B."/>
        </authorList>
    </citation>
    <scope>NUCLEOTIDE SEQUENCE</scope>
    <source>
        <tissue evidence="15">Whole animals</tissue>
    </source>
</reference>
<evidence type="ECO:0000256" key="12">
    <source>
        <dbReference type="SAM" id="Phobius"/>
    </source>
</evidence>
<evidence type="ECO:0000256" key="6">
    <source>
        <dbReference type="ARBA" id="ARBA00022771"/>
    </source>
</evidence>
<feature type="transmembrane region" description="Helical" evidence="12">
    <location>
        <begin position="56"/>
        <end position="76"/>
    </location>
</feature>
<dbReference type="PANTHER" id="PTHR15067">
    <property type="entry name" value="E3 UBIQUITIN-PROTEIN LIGASE RNF8"/>
    <property type="match status" value="1"/>
</dbReference>
<dbReference type="PROSITE" id="PS50089">
    <property type="entry name" value="ZF_RING_2"/>
    <property type="match status" value="1"/>
</dbReference>
<evidence type="ECO:0000256" key="8">
    <source>
        <dbReference type="ARBA" id="ARBA00022989"/>
    </source>
</evidence>
<evidence type="ECO:0000259" key="13">
    <source>
        <dbReference type="PROSITE" id="PS50089"/>
    </source>
</evidence>
<feature type="domain" description="RING-type" evidence="13">
    <location>
        <begin position="274"/>
        <end position="312"/>
    </location>
</feature>
<dbReference type="PANTHER" id="PTHR15067:SF5">
    <property type="entry name" value="E3 UBIQUITIN-PROTEIN LIGASE AMFR"/>
    <property type="match status" value="1"/>
</dbReference>
<dbReference type="InterPro" id="IPR057992">
    <property type="entry name" value="TPR_SYVN1_N"/>
</dbReference>
<evidence type="ECO:0000256" key="10">
    <source>
        <dbReference type="PROSITE-ProRule" id="PRU00175"/>
    </source>
</evidence>
<dbReference type="GO" id="GO:0043130">
    <property type="term" value="F:ubiquitin binding"/>
    <property type="evidence" value="ECO:0007669"/>
    <property type="project" value="InterPro"/>
</dbReference>
<dbReference type="CDD" id="cd14376">
    <property type="entry name" value="CUE_AUP1_AMFR_like"/>
    <property type="match status" value="1"/>
</dbReference>
<dbReference type="Pfam" id="PF02845">
    <property type="entry name" value="CUE"/>
    <property type="match status" value="1"/>
</dbReference>
<dbReference type="SUPFAM" id="SSF57850">
    <property type="entry name" value="RING/U-box"/>
    <property type="match status" value="1"/>
</dbReference>
<dbReference type="GO" id="GO:0006511">
    <property type="term" value="P:ubiquitin-dependent protein catabolic process"/>
    <property type="evidence" value="ECO:0007669"/>
    <property type="project" value="TreeGrafter"/>
</dbReference>
<feature type="transmembrane region" description="Helical" evidence="12">
    <location>
        <begin position="120"/>
        <end position="143"/>
    </location>
</feature>
<dbReference type="GO" id="GO:0070936">
    <property type="term" value="P:protein K48-linked ubiquitination"/>
    <property type="evidence" value="ECO:0007669"/>
    <property type="project" value="TreeGrafter"/>
</dbReference>
<evidence type="ECO:0000259" key="14">
    <source>
        <dbReference type="PROSITE" id="PS51140"/>
    </source>
</evidence>
<sequence>VSQFDSIYDVYLNESFCLWSLINMAYCCLFLFGKVIQKLVLGDLRVSEEQHLQDKFWNYIFYKVIFVFGVVNAQSISEVLCWAAWFSMLGFWHIFGQLCKDRYKYLTSSPFTPRSKHVKLMVLICVICLSSTVMGVWAVSYGYQESVNIMLFMLAECILLGLKSLHLLTRYMFQILEIQTGNFDKKSKVAYYIDLISECLVLTVDLCYHVHMLVWSNVFLSMASLVLYWNIRSIVSEFKKCLKMHRLYQKVIKSVSTRFPLATQDELNEVADHCAICWDSMETARKLPCGHFFHHSCLCSWLQQDVSCPTCRRSLTKDMGLPPNLLNEEVHTDELPDVTMNRNESVNGFRNFFFFLDGRQIANWFPSFSIEVFHGRLEQDQNEMNRQVEQLLRLFPHISREAIVSDLQQTGSADVTADNILEGNLTPMLQSIQSPSSEENETDAQSNDLPLVADKKDTLLEGENLTSDGDNQLIDEEEYSNQLRRRLPMRSSSSIRSARRCLVKSNSNESASSSELLKEKEERRNLLLQATEKRIHPINES</sequence>
<dbReference type="GO" id="GO:0000151">
    <property type="term" value="C:ubiquitin ligase complex"/>
    <property type="evidence" value="ECO:0007669"/>
    <property type="project" value="TreeGrafter"/>
</dbReference>
<comment type="subcellular location">
    <subcellularLocation>
        <location evidence="1">Membrane</location>
        <topology evidence="1">Multi-pass membrane protein</topology>
    </subcellularLocation>
</comment>
<feature type="compositionally biased region" description="Polar residues" evidence="11">
    <location>
        <begin position="432"/>
        <end position="448"/>
    </location>
</feature>
<dbReference type="GO" id="GO:0005829">
    <property type="term" value="C:cytosol"/>
    <property type="evidence" value="ECO:0007669"/>
    <property type="project" value="TreeGrafter"/>
</dbReference>
<dbReference type="EMBL" id="HAAD01000407">
    <property type="protein sequence ID" value="CDG66639.1"/>
    <property type="molecule type" value="mRNA"/>
</dbReference>
<dbReference type="SMART" id="SM00184">
    <property type="entry name" value="RING"/>
    <property type="match status" value="1"/>
</dbReference>
<keyword evidence="6 10" id="KW-0863">Zinc-finger</keyword>
<dbReference type="GO" id="GO:0061630">
    <property type="term" value="F:ubiquitin protein ligase activity"/>
    <property type="evidence" value="ECO:0007669"/>
    <property type="project" value="TreeGrafter"/>
</dbReference>
<protein>
    <submittedName>
        <fullName evidence="15">E3 ubiquitin-protein ligase AMFR</fullName>
    </submittedName>
</protein>
<feature type="domain" description="CUE" evidence="14">
    <location>
        <begin position="383"/>
        <end position="425"/>
    </location>
</feature>
<dbReference type="InterPro" id="IPR013083">
    <property type="entry name" value="Znf_RING/FYVE/PHD"/>
</dbReference>
<name>T2M3G9_HYDVU</name>
<keyword evidence="3" id="KW-0808">Transferase</keyword>
<dbReference type="OrthoDB" id="3824970at2759"/>
<feature type="transmembrane region" description="Helical" evidence="12">
    <location>
        <begin position="18"/>
        <end position="36"/>
    </location>
</feature>
<evidence type="ECO:0000256" key="4">
    <source>
        <dbReference type="ARBA" id="ARBA00022692"/>
    </source>
</evidence>
<evidence type="ECO:0000256" key="1">
    <source>
        <dbReference type="ARBA" id="ARBA00004141"/>
    </source>
</evidence>
<dbReference type="Gene3D" id="3.30.40.10">
    <property type="entry name" value="Zinc/RING finger domain, C3HC4 (zinc finger)"/>
    <property type="match status" value="1"/>
</dbReference>
<evidence type="ECO:0000256" key="9">
    <source>
        <dbReference type="ARBA" id="ARBA00023136"/>
    </source>
</evidence>
<comment type="pathway">
    <text evidence="2">Protein modification; protein ubiquitination.</text>
</comment>
<keyword evidence="7" id="KW-0862">Zinc</keyword>
<dbReference type="AlphaFoldDB" id="T2M3G9"/>